<keyword evidence="7" id="KW-0472">Membrane</keyword>
<keyword evidence="4" id="KW-1015">Disulfide bond</keyword>
<dbReference type="PANTHER" id="PTHR13887:SF14">
    <property type="entry name" value="DISULFIDE BOND FORMATION PROTEIN D"/>
    <property type="match status" value="1"/>
</dbReference>
<dbReference type="RefSeq" id="WP_345674456.1">
    <property type="nucleotide sequence ID" value="NZ_BAABHS010000004.1"/>
</dbReference>
<comment type="caution">
    <text evidence="9">The sequence shown here is derived from an EMBL/GenBank/DDBJ whole genome shotgun (WGS) entry which is preliminary data.</text>
</comment>
<dbReference type="EMBL" id="BAABHS010000004">
    <property type="protein sequence ID" value="GAA4954033.1"/>
    <property type="molecule type" value="Genomic_DNA"/>
</dbReference>
<evidence type="ECO:0000313" key="10">
    <source>
        <dbReference type="Proteomes" id="UP001500466"/>
    </source>
</evidence>
<keyword evidence="7" id="KW-0812">Transmembrane</keyword>
<dbReference type="Proteomes" id="UP001500466">
    <property type="component" value="Unassembled WGS sequence"/>
</dbReference>
<evidence type="ECO:0000313" key="9">
    <source>
        <dbReference type="EMBL" id="GAA4954033.1"/>
    </source>
</evidence>
<evidence type="ECO:0000256" key="5">
    <source>
        <dbReference type="ARBA" id="ARBA00023284"/>
    </source>
</evidence>
<dbReference type="SUPFAM" id="SSF52833">
    <property type="entry name" value="Thioredoxin-like"/>
    <property type="match status" value="1"/>
</dbReference>
<evidence type="ECO:0000256" key="1">
    <source>
        <dbReference type="ARBA" id="ARBA00005791"/>
    </source>
</evidence>
<feature type="domain" description="Thioredoxin-like fold" evidence="8">
    <location>
        <begin position="84"/>
        <end position="245"/>
    </location>
</feature>
<name>A0ABP9GW94_9ACTN</name>
<gene>
    <name evidence="9" type="ORF">GCM10023205_14480</name>
</gene>
<evidence type="ECO:0000256" key="4">
    <source>
        <dbReference type="ARBA" id="ARBA00023157"/>
    </source>
</evidence>
<protein>
    <submittedName>
        <fullName evidence="9">Thioredoxin domain-containing protein</fullName>
    </submittedName>
</protein>
<evidence type="ECO:0000256" key="3">
    <source>
        <dbReference type="ARBA" id="ARBA00023002"/>
    </source>
</evidence>
<dbReference type="Gene3D" id="3.40.30.10">
    <property type="entry name" value="Glutaredoxin"/>
    <property type="match status" value="1"/>
</dbReference>
<evidence type="ECO:0000259" key="8">
    <source>
        <dbReference type="Pfam" id="PF13462"/>
    </source>
</evidence>
<evidence type="ECO:0000256" key="6">
    <source>
        <dbReference type="SAM" id="MobiDB-lite"/>
    </source>
</evidence>
<dbReference type="InterPro" id="IPR012336">
    <property type="entry name" value="Thioredoxin-like_fold"/>
</dbReference>
<keyword evidence="5" id="KW-0676">Redox-active center</keyword>
<dbReference type="PANTHER" id="PTHR13887">
    <property type="entry name" value="GLUTATHIONE S-TRANSFERASE KAPPA"/>
    <property type="match status" value="1"/>
</dbReference>
<keyword evidence="10" id="KW-1185">Reference proteome</keyword>
<feature type="region of interest" description="Disordered" evidence="6">
    <location>
        <begin position="1"/>
        <end position="23"/>
    </location>
</feature>
<sequence>MSKKNSDGKRTARDRMAAERARRQAADKRKRALIIGGSVVAVLAVAATIGIVVGNNKSDSNNSGWSAAASQPLKAPAGVNGTVISYGSNPNAPVMTVYEDFRCPICDQVEGKLGGTIQEMADAGTIRVDYHIASFLDRNLGGNGSKYAANAAACAVDAGKFKQYHDVLYANQPDETSDKFGNKAYLLELASKVDGLRSPTFDACVNNLTYAPWVKASQEDFNNAKVGDQQVTGTPTIAMNNKKLDYVSADKKSIMAPDVFKAQVEQIIAGMNAAPSATPAP</sequence>
<keyword evidence="3" id="KW-0560">Oxidoreductase</keyword>
<evidence type="ECO:0000256" key="2">
    <source>
        <dbReference type="ARBA" id="ARBA00022729"/>
    </source>
</evidence>
<dbReference type="Pfam" id="PF13462">
    <property type="entry name" value="Thioredoxin_4"/>
    <property type="match status" value="1"/>
</dbReference>
<comment type="similarity">
    <text evidence="1">Belongs to the thioredoxin family. DsbA subfamily.</text>
</comment>
<proteinExistence type="inferred from homology"/>
<accession>A0ABP9GW94</accession>
<organism evidence="9 10">
    <name type="scientific">Yinghuangia aomiensis</name>
    <dbReference type="NCBI Taxonomy" id="676205"/>
    <lineage>
        <taxon>Bacteria</taxon>
        <taxon>Bacillati</taxon>
        <taxon>Actinomycetota</taxon>
        <taxon>Actinomycetes</taxon>
        <taxon>Kitasatosporales</taxon>
        <taxon>Streptomycetaceae</taxon>
        <taxon>Yinghuangia</taxon>
    </lineage>
</organism>
<reference evidence="10" key="1">
    <citation type="journal article" date="2019" name="Int. J. Syst. Evol. Microbiol.">
        <title>The Global Catalogue of Microorganisms (GCM) 10K type strain sequencing project: providing services to taxonomists for standard genome sequencing and annotation.</title>
        <authorList>
            <consortium name="The Broad Institute Genomics Platform"/>
            <consortium name="The Broad Institute Genome Sequencing Center for Infectious Disease"/>
            <person name="Wu L."/>
            <person name="Ma J."/>
        </authorList>
    </citation>
    <scope>NUCLEOTIDE SEQUENCE [LARGE SCALE GENOMIC DNA]</scope>
    <source>
        <strain evidence="10">JCM 17986</strain>
    </source>
</reference>
<evidence type="ECO:0000256" key="7">
    <source>
        <dbReference type="SAM" id="Phobius"/>
    </source>
</evidence>
<keyword evidence="2" id="KW-0732">Signal</keyword>
<keyword evidence="7" id="KW-1133">Transmembrane helix</keyword>
<feature type="transmembrane region" description="Helical" evidence="7">
    <location>
        <begin position="32"/>
        <end position="53"/>
    </location>
</feature>
<dbReference type="InterPro" id="IPR036249">
    <property type="entry name" value="Thioredoxin-like_sf"/>
</dbReference>